<name>A0A3D8YFZ2_9BACT</name>
<dbReference type="RefSeq" id="WP_115829312.1">
    <property type="nucleotide sequence ID" value="NZ_QNUL01000002.1"/>
</dbReference>
<evidence type="ECO:0000313" key="2">
    <source>
        <dbReference type="Proteomes" id="UP000256373"/>
    </source>
</evidence>
<sequence>MEYRYTLEWYDSLISVTLNPARTDLPEITKQQTDAILITASGQKDKWLWEVKREIYGLNNKAQIEFLVRRYHSDLILLADQAYDNHNRMLQVPDHLRKLSTAIVSDLHELLSFLEDRYLKYLGMEQPVPAVCMQKTRDEMKARLGRLKVRLARRISDKALIEIVLGTLQQFFSKQDNRRVSFAQAGYMKELILGLEQAADLRTEAKVYQAVNEFLIYMNFNKRAYLNYYTERVAARINCFGSFSDKMDQLFLAYKEFNQMHIRPGVKLKPKYKGVKHVIGNWFAHEIAYLEKKYQWEVNPLEMRSEHGNPSGPQAKVKLALNADQIAILIRAFSSQGVLERGTVHAVFRHLVPYLSSKERVNLSWDSMRKRSYTPEDKDKKAVLAILENAMAAIRKFDGL</sequence>
<proteinExistence type="predicted"/>
<protein>
    <submittedName>
        <fullName evidence="1">Uncharacterized protein</fullName>
    </submittedName>
</protein>
<dbReference type="EMBL" id="QNUL01000002">
    <property type="protein sequence ID" value="REA63563.1"/>
    <property type="molecule type" value="Genomic_DNA"/>
</dbReference>
<accession>A0A3D8YFZ2</accession>
<keyword evidence="2" id="KW-1185">Reference proteome</keyword>
<reference evidence="1 2" key="1">
    <citation type="submission" date="2018-07" db="EMBL/GenBank/DDBJ databases">
        <title>Dyadobacter roseus sp. nov., isolated from rose rhizosphere soil.</title>
        <authorList>
            <person name="Chen L."/>
        </authorList>
    </citation>
    <scope>NUCLEOTIDE SEQUENCE [LARGE SCALE GENOMIC DNA]</scope>
    <source>
        <strain evidence="1 2">RS19</strain>
    </source>
</reference>
<comment type="caution">
    <text evidence="1">The sequence shown here is derived from an EMBL/GenBank/DDBJ whole genome shotgun (WGS) entry which is preliminary data.</text>
</comment>
<evidence type="ECO:0000313" key="1">
    <source>
        <dbReference type="EMBL" id="REA63563.1"/>
    </source>
</evidence>
<dbReference type="Proteomes" id="UP000256373">
    <property type="component" value="Unassembled WGS sequence"/>
</dbReference>
<organism evidence="1 2">
    <name type="scientific">Dyadobacter luteus</name>
    <dbReference type="NCBI Taxonomy" id="2259619"/>
    <lineage>
        <taxon>Bacteria</taxon>
        <taxon>Pseudomonadati</taxon>
        <taxon>Bacteroidota</taxon>
        <taxon>Cytophagia</taxon>
        <taxon>Cytophagales</taxon>
        <taxon>Spirosomataceae</taxon>
        <taxon>Dyadobacter</taxon>
    </lineage>
</organism>
<dbReference type="AlphaFoldDB" id="A0A3D8YFZ2"/>
<dbReference type="OrthoDB" id="636834at2"/>
<gene>
    <name evidence="1" type="ORF">DSL64_03725</name>
</gene>